<evidence type="ECO:0008006" key="8">
    <source>
        <dbReference type="Google" id="ProtNLM"/>
    </source>
</evidence>
<feature type="non-terminal residue" evidence="6">
    <location>
        <position position="1"/>
    </location>
</feature>
<evidence type="ECO:0000259" key="4">
    <source>
        <dbReference type="Pfam" id="PF00557"/>
    </source>
</evidence>
<dbReference type="InterPro" id="IPR029149">
    <property type="entry name" value="Creatin/AminoP/Spt16_N"/>
</dbReference>
<dbReference type="AlphaFoldDB" id="A0A6L2Q4L8"/>
<keyword evidence="7" id="KW-1185">Reference proteome</keyword>
<keyword evidence="1 3" id="KW-0479">Metal-binding</keyword>
<reference evidence="7" key="1">
    <citation type="submission" date="2020-01" db="EMBL/GenBank/DDBJ databases">
        <title>Draft genome sequence of the Termite Coptotermes fromosanus.</title>
        <authorList>
            <person name="Itakura S."/>
            <person name="Yosikawa Y."/>
            <person name="Umezawa K."/>
        </authorList>
    </citation>
    <scope>NUCLEOTIDE SEQUENCE [LARGE SCALE GENOMIC DNA]</scope>
</reference>
<evidence type="ECO:0000256" key="3">
    <source>
        <dbReference type="RuleBase" id="RU000590"/>
    </source>
</evidence>
<dbReference type="InterPro" id="IPR000994">
    <property type="entry name" value="Pept_M24"/>
</dbReference>
<keyword evidence="2" id="KW-0378">Hydrolase</keyword>
<dbReference type="Proteomes" id="UP000502823">
    <property type="component" value="Unassembled WGS sequence"/>
</dbReference>
<dbReference type="InterPro" id="IPR050422">
    <property type="entry name" value="X-Pro_aminopeptidase_P"/>
</dbReference>
<evidence type="ECO:0000313" key="6">
    <source>
        <dbReference type="EMBL" id="GFG39831.1"/>
    </source>
</evidence>
<dbReference type="SUPFAM" id="SSF55920">
    <property type="entry name" value="Creatinase/aminopeptidase"/>
    <property type="match status" value="1"/>
</dbReference>
<accession>A0A6L2Q4L8</accession>
<dbReference type="GO" id="GO:0070006">
    <property type="term" value="F:metalloaminopeptidase activity"/>
    <property type="evidence" value="ECO:0007669"/>
    <property type="project" value="InterPro"/>
</dbReference>
<proteinExistence type="inferred from homology"/>
<comment type="caution">
    <text evidence="6">The sequence shown here is derived from an EMBL/GenBank/DDBJ whole genome shotgun (WGS) entry which is preliminary data.</text>
</comment>
<dbReference type="GO" id="GO:0046872">
    <property type="term" value="F:metal ion binding"/>
    <property type="evidence" value="ECO:0007669"/>
    <property type="project" value="UniProtKB-KW"/>
</dbReference>
<evidence type="ECO:0000313" key="7">
    <source>
        <dbReference type="Proteomes" id="UP000502823"/>
    </source>
</evidence>
<organism evidence="6 7">
    <name type="scientific">Coptotermes formosanus</name>
    <name type="common">Formosan subterranean termite</name>
    <dbReference type="NCBI Taxonomy" id="36987"/>
    <lineage>
        <taxon>Eukaryota</taxon>
        <taxon>Metazoa</taxon>
        <taxon>Ecdysozoa</taxon>
        <taxon>Arthropoda</taxon>
        <taxon>Hexapoda</taxon>
        <taxon>Insecta</taxon>
        <taxon>Pterygota</taxon>
        <taxon>Neoptera</taxon>
        <taxon>Polyneoptera</taxon>
        <taxon>Dictyoptera</taxon>
        <taxon>Blattodea</taxon>
        <taxon>Blattoidea</taxon>
        <taxon>Termitoidae</taxon>
        <taxon>Rhinotermitidae</taxon>
        <taxon>Coptotermes</taxon>
    </lineage>
</organism>
<dbReference type="PROSITE" id="PS00491">
    <property type="entry name" value="PROLINE_PEPTIDASE"/>
    <property type="match status" value="1"/>
</dbReference>
<dbReference type="InterPro" id="IPR001131">
    <property type="entry name" value="Peptidase_M24B_aminopep-P_CS"/>
</dbReference>
<evidence type="ECO:0000256" key="1">
    <source>
        <dbReference type="ARBA" id="ARBA00022723"/>
    </source>
</evidence>
<dbReference type="InterPro" id="IPR032416">
    <property type="entry name" value="Peptidase_M24_C"/>
</dbReference>
<dbReference type="FunCoup" id="A0A6L2Q4L8">
    <property type="interactions" value="1311"/>
</dbReference>
<evidence type="ECO:0000259" key="5">
    <source>
        <dbReference type="Pfam" id="PF16188"/>
    </source>
</evidence>
<dbReference type="InParanoid" id="A0A6L2Q4L8"/>
<gene>
    <name evidence="6" type="ORF">Cfor_08811</name>
</gene>
<dbReference type="OrthoDB" id="9995434at2759"/>
<dbReference type="InterPro" id="IPR036005">
    <property type="entry name" value="Creatinase/aminopeptidase-like"/>
</dbReference>
<feature type="domain" description="Peptidase M24" evidence="4">
    <location>
        <begin position="145"/>
        <end position="359"/>
    </location>
</feature>
<dbReference type="Gene3D" id="3.90.230.10">
    <property type="entry name" value="Creatinase/methionine aminopeptidase superfamily"/>
    <property type="match status" value="1"/>
</dbReference>
<dbReference type="Gene3D" id="3.40.350.10">
    <property type="entry name" value="Creatinase/prolidase N-terminal domain"/>
    <property type="match status" value="1"/>
</dbReference>
<dbReference type="Pfam" id="PF16189">
    <property type="entry name" value="Creatinase_N_2"/>
    <property type="match status" value="1"/>
</dbReference>
<sequence length="437" mass="49406">KISKVKVEQVRAEMEEKGARLLVVCALDEIAWLLNLRGSDINYNPVFFSYVVISVDQVHLFIDEAKVVPAVYNHFSDEGLQVTIHPYEKINSFLKDEIVNESGKIWVSPHSSYALSAAIPDKLLIGELTPIPALKAVKNPVEIQGMINAHIRDAVAMCCYFAWLEKEVLTGTVTEISGAEKLEQFRREQEDFVGPSFETISAVGPHAAIIHYTPSGKTDRQITTDEVYLCDSGGQYRDGTTDITRTIHLGTPSQYEKECFTRVFRGQCFLGTAVFPSKIKGNRLDSLARKFLWDIGLDYMHGTGHGIGMYLNVHEGPMGISWKVYPDDPGLQEGMFLSNEPGYYEAGKFGCRIEDIVRIIPANVPYNFEDRTYLKFETVSLVPIQTKMLVPEMLTSSEIRHLNEYHHRCREIVGPLLKKMGRNEALEWLYQETEPFG</sequence>
<protein>
    <recommendedName>
        <fullName evidence="8">Peptidase M24 domain-containing protein</fullName>
    </recommendedName>
</protein>
<evidence type="ECO:0000256" key="2">
    <source>
        <dbReference type="ARBA" id="ARBA00022801"/>
    </source>
</evidence>
<dbReference type="FunFam" id="3.90.230.10:FF:000004">
    <property type="entry name" value="xaa-Pro aminopeptidase 1 isoform X1"/>
    <property type="match status" value="1"/>
</dbReference>
<dbReference type="PANTHER" id="PTHR43763:SF20">
    <property type="entry name" value="XAA-PRO AMINOPEPTIDASE APEPP"/>
    <property type="match status" value="1"/>
</dbReference>
<dbReference type="PANTHER" id="PTHR43763">
    <property type="entry name" value="XAA-PRO AMINOPEPTIDASE 1"/>
    <property type="match status" value="1"/>
</dbReference>
<dbReference type="CDD" id="cd01085">
    <property type="entry name" value="APP"/>
    <property type="match status" value="1"/>
</dbReference>
<name>A0A6L2Q4L8_COPFO</name>
<dbReference type="InterPro" id="IPR033740">
    <property type="entry name" value="Pept_M24B"/>
</dbReference>
<feature type="domain" description="Peptidase M24 C-terminal" evidence="5">
    <location>
        <begin position="373"/>
        <end position="436"/>
    </location>
</feature>
<comment type="similarity">
    <text evidence="3">Belongs to the peptidase M24B family.</text>
</comment>
<dbReference type="Pfam" id="PF16188">
    <property type="entry name" value="Peptidase_M24_C"/>
    <property type="match status" value="1"/>
</dbReference>
<dbReference type="EMBL" id="BLKM01001253">
    <property type="protein sequence ID" value="GFG39831.1"/>
    <property type="molecule type" value="Genomic_DNA"/>
</dbReference>
<dbReference type="Pfam" id="PF00557">
    <property type="entry name" value="Peptidase_M24"/>
    <property type="match status" value="1"/>
</dbReference>